<dbReference type="Pfam" id="PF00012">
    <property type="entry name" value="HSP70"/>
    <property type="match status" value="1"/>
</dbReference>
<dbReference type="SUPFAM" id="SSF100934">
    <property type="entry name" value="Heat shock protein 70kD (HSP70), C-terminal subdomain"/>
    <property type="match status" value="1"/>
</dbReference>
<organism evidence="5 6">
    <name type="scientific">Rotaria sordida</name>
    <dbReference type="NCBI Taxonomy" id="392033"/>
    <lineage>
        <taxon>Eukaryota</taxon>
        <taxon>Metazoa</taxon>
        <taxon>Spiralia</taxon>
        <taxon>Gnathifera</taxon>
        <taxon>Rotifera</taxon>
        <taxon>Eurotatoria</taxon>
        <taxon>Bdelloidea</taxon>
        <taxon>Philodinida</taxon>
        <taxon>Philodinidae</taxon>
        <taxon>Rotaria</taxon>
    </lineage>
</organism>
<dbReference type="GO" id="GO:0005524">
    <property type="term" value="F:ATP binding"/>
    <property type="evidence" value="ECO:0007669"/>
    <property type="project" value="UniProtKB-KW"/>
</dbReference>
<dbReference type="InterPro" id="IPR043129">
    <property type="entry name" value="ATPase_NBD"/>
</dbReference>
<dbReference type="PRINTS" id="PR00301">
    <property type="entry name" value="HEATSHOCK70"/>
</dbReference>
<dbReference type="GO" id="GO:0140662">
    <property type="term" value="F:ATP-dependent protein folding chaperone"/>
    <property type="evidence" value="ECO:0007669"/>
    <property type="project" value="InterPro"/>
</dbReference>
<accession>A0A814DCY7</accession>
<dbReference type="Gene3D" id="2.60.34.10">
    <property type="entry name" value="Substrate Binding Domain Of DNAk, Chain A, domain 1"/>
    <property type="match status" value="1"/>
</dbReference>
<dbReference type="Gene3D" id="3.30.420.40">
    <property type="match status" value="2"/>
</dbReference>
<evidence type="ECO:0000256" key="1">
    <source>
        <dbReference type="ARBA" id="ARBA00007381"/>
    </source>
</evidence>
<keyword evidence="3" id="KW-0067">ATP-binding</keyword>
<dbReference type="SUPFAM" id="SSF100920">
    <property type="entry name" value="Heat shock protein 70kD (HSP70), peptide-binding domain"/>
    <property type="match status" value="1"/>
</dbReference>
<evidence type="ECO:0000256" key="4">
    <source>
        <dbReference type="SAM" id="Coils"/>
    </source>
</evidence>
<dbReference type="PROSITE" id="PS01036">
    <property type="entry name" value="HSP70_3"/>
    <property type="match status" value="1"/>
</dbReference>
<dbReference type="PANTHER" id="PTHR19375">
    <property type="entry name" value="HEAT SHOCK PROTEIN 70KDA"/>
    <property type="match status" value="1"/>
</dbReference>
<comment type="similarity">
    <text evidence="1">Belongs to the heat shock protein 70 family.</text>
</comment>
<dbReference type="SUPFAM" id="SSF53067">
    <property type="entry name" value="Actin-like ATPase domain"/>
    <property type="match status" value="1"/>
</dbReference>
<comment type="caution">
    <text evidence="5">The sequence shown here is derived from an EMBL/GenBank/DDBJ whole genome shotgun (WGS) entry which is preliminary data.</text>
</comment>
<evidence type="ECO:0000313" key="6">
    <source>
        <dbReference type="Proteomes" id="UP000663882"/>
    </source>
</evidence>
<dbReference type="OrthoDB" id="2401965at2759"/>
<proteinExistence type="inferred from homology"/>
<evidence type="ECO:0000256" key="2">
    <source>
        <dbReference type="ARBA" id="ARBA00022741"/>
    </source>
</evidence>
<dbReference type="FunFam" id="2.60.34.10:FF:000002">
    <property type="entry name" value="Heat shock 70 kDa"/>
    <property type="match status" value="1"/>
</dbReference>
<evidence type="ECO:0000313" key="5">
    <source>
        <dbReference type="EMBL" id="CAF0952662.1"/>
    </source>
</evidence>
<evidence type="ECO:0000256" key="3">
    <source>
        <dbReference type="ARBA" id="ARBA00022840"/>
    </source>
</evidence>
<protein>
    <recommendedName>
        <fullName evidence="7">Heat shock protein 70</fullName>
    </recommendedName>
</protein>
<dbReference type="Gene3D" id="3.90.640.10">
    <property type="entry name" value="Actin, Chain A, domain 4"/>
    <property type="match status" value="1"/>
</dbReference>
<dbReference type="Proteomes" id="UP000663882">
    <property type="component" value="Unassembled WGS sequence"/>
</dbReference>
<feature type="coiled-coil region" evidence="4">
    <location>
        <begin position="317"/>
        <end position="344"/>
    </location>
</feature>
<dbReference type="InterPro" id="IPR029048">
    <property type="entry name" value="HSP70_C_sf"/>
</dbReference>
<name>A0A814DCY7_9BILA</name>
<evidence type="ECO:0008006" key="7">
    <source>
        <dbReference type="Google" id="ProtNLM"/>
    </source>
</evidence>
<sequence length="366" mass="41407">MDFNDYLTLSSSPQASIEIDSLHEGIDFYSKITRARFQELNNDLFRLTLEPVEKALCDAKMDKSQIHEIILVGGSTRIPKVQQLLQDFFNGKDLNKSINPDEAVAYGAAIEAAVLIRDRSEDVKDLLLLDVASLSLGIETTGGVMTALIKRNTNIPTKQTETFTTDSDNQSDVIIKVFEGERAMTKDNNLLGYFQLAAIPPAPLGVPQIEVTFDIDANGMLNVSAMDKSSGKEKKIIIKNDKGHLSKDEIEYMIANAEKYKKEDEEQRVCIAIKNSLESYCFNMKIIINDDKLADKIDANDKKKITHAIEDTLKWMETNYFAEKEELKKKLQEIEKIYLSITMKLYSDENDIKRMLREFHSGSKGK</sequence>
<dbReference type="Gene3D" id="1.20.1270.10">
    <property type="match status" value="1"/>
</dbReference>
<gene>
    <name evidence="5" type="ORF">RFH988_LOCUS11716</name>
</gene>
<dbReference type="InterPro" id="IPR018181">
    <property type="entry name" value="Heat_shock_70_CS"/>
</dbReference>
<keyword evidence="2" id="KW-0547">Nucleotide-binding</keyword>
<dbReference type="InterPro" id="IPR013126">
    <property type="entry name" value="Hsp_70_fam"/>
</dbReference>
<dbReference type="AlphaFoldDB" id="A0A814DCY7"/>
<reference evidence="5" key="1">
    <citation type="submission" date="2021-02" db="EMBL/GenBank/DDBJ databases">
        <authorList>
            <person name="Nowell W R."/>
        </authorList>
    </citation>
    <scope>NUCLEOTIDE SEQUENCE</scope>
</reference>
<dbReference type="EMBL" id="CAJNOO010000471">
    <property type="protein sequence ID" value="CAF0952662.1"/>
    <property type="molecule type" value="Genomic_DNA"/>
</dbReference>
<dbReference type="FunFam" id="3.30.420.40:FF:000135">
    <property type="entry name" value="Heat shock cognate 71 kDa protein"/>
    <property type="match status" value="1"/>
</dbReference>
<dbReference type="InterPro" id="IPR029047">
    <property type="entry name" value="HSP70_peptide-bd_sf"/>
</dbReference>
<keyword evidence="4" id="KW-0175">Coiled coil</keyword>